<keyword evidence="4" id="KW-0410">Iron transport</keyword>
<feature type="domain" description="TonB-dependent receptor plug" evidence="15">
    <location>
        <begin position="59"/>
        <end position="166"/>
    </location>
</feature>
<evidence type="ECO:0000256" key="12">
    <source>
        <dbReference type="RuleBase" id="RU003357"/>
    </source>
</evidence>
<organism evidence="16 17">
    <name type="scientific">Serratia symbiotica</name>
    <dbReference type="NCBI Taxonomy" id="138074"/>
    <lineage>
        <taxon>Bacteria</taxon>
        <taxon>Pseudomonadati</taxon>
        <taxon>Pseudomonadota</taxon>
        <taxon>Gammaproteobacteria</taxon>
        <taxon>Enterobacterales</taxon>
        <taxon>Yersiniaceae</taxon>
        <taxon>Serratia</taxon>
    </lineage>
</organism>
<evidence type="ECO:0000313" key="16">
    <source>
        <dbReference type="EMBL" id="BBI91811.1"/>
    </source>
</evidence>
<name>A0A455VRW6_9GAMM</name>
<dbReference type="GO" id="GO:0009279">
    <property type="term" value="C:cell outer membrane"/>
    <property type="evidence" value="ECO:0007669"/>
    <property type="project" value="UniProtKB-SubCell"/>
</dbReference>
<keyword evidence="9 11" id="KW-0472">Membrane</keyword>
<evidence type="ECO:0000256" key="5">
    <source>
        <dbReference type="ARBA" id="ARBA00022692"/>
    </source>
</evidence>
<keyword evidence="8 12" id="KW-0798">TonB box</keyword>
<evidence type="ECO:0000256" key="2">
    <source>
        <dbReference type="ARBA" id="ARBA00022448"/>
    </source>
</evidence>
<dbReference type="InterPro" id="IPR012910">
    <property type="entry name" value="Plug_dom"/>
</dbReference>
<dbReference type="PANTHER" id="PTHR32552">
    <property type="entry name" value="FERRICHROME IRON RECEPTOR-RELATED"/>
    <property type="match status" value="1"/>
</dbReference>
<dbReference type="EMBL" id="AP019531">
    <property type="protein sequence ID" value="BBI91811.1"/>
    <property type="molecule type" value="Genomic_DNA"/>
</dbReference>
<proteinExistence type="inferred from homology"/>
<dbReference type="AlphaFoldDB" id="A0A455VRW6"/>
<evidence type="ECO:0000259" key="15">
    <source>
        <dbReference type="Pfam" id="PF07715"/>
    </source>
</evidence>
<dbReference type="GO" id="GO:0006826">
    <property type="term" value="P:iron ion transport"/>
    <property type="evidence" value="ECO:0007669"/>
    <property type="project" value="UniProtKB-KW"/>
</dbReference>
<reference evidence="16 17" key="1">
    <citation type="submission" date="2019-03" db="EMBL/GenBank/DDBJ databases">
        <title>The genome sequence of Candidatus Serratia symbiotica strain IS.</title>
        <authorList>
            <person name="Nikoh N."/>
            <person name="Koga R."/>
            <person name="Oshima K."/>
            <person name="Hattori M."/>
            <person name="Fukatsu T."/>
        </authorList>
    </citation>
    <scope>NUCLEOTIDE SEQUENCE [LARGE SCALE GENOMIC DNA]</scope>
    <source>
        <strain evidence="16 17">IS</strain>
    </source>
</reference>
<sequence>MTSTHQPRVKITPKTSLKPLCLLCGLAITAPAFSAKQTAKTQKDETLMVTARKVKEDALKVPVSMTLFDRQMLDDRRIDDMEHLLRDMPNISFSSLGDRRSTYLSIRGVGPMAQPMGFDDTSVVTYIDGVPQPSFGSDLRFLNVERIEVLRGPQGTVFGRNAQAGAINITTRQPSDSFEGMLRAEAGLNSESENVGQISVSGPLIEDRLGGRFSAAYSNLGPDVDNKSSGGKLGKVETGVFRGLLVYTPSASTRFVLTGNYERDNNIPSNFLLKNGPSFPAVQIDPKGWVNRQLSGLSLTANHEFERLQFTSVSAVNHYNFKNLTNNSEALTFSKMFSMPASSFIPATDWSTYDESQNSLYQELRLSSLDNADRVWVGGVNYLHNSYKLTTNYDSAFFSSTNGTRNGEHDTNSYAAFGEMTVPLYGNDRLKGTLGGSYTHDRKTYDSKYRSNGFPGTVAKFHQSGVLSDDMLTGRAALNYELTDNNSIYTSVSRGAKIGGFPNFTNNAPSGRKDTPYKDSTSWSYEVGSKNRFLNGRSALNAALFCNTVKDENLFALDSASFTFVPKPIDTHNYGVELEGSYQLADSWTLSGGLGYTHAELRNVSEDVAASSGARNGNFVPAVPKFNTNLTLQYYAAADWLGLPDTNIFALAQHQYVGSREADVGSHFKLDAYQLFNAKAGLEFSSFDVYLFSTYTCSGRTSLTNARSTLAFITARKAQPSPSGMAVCWASAHKSDSDGWVIIC</sequence>
<evidence type="ECO:0000256" key="13">
    <source>
        <dbReference type="SAM" id="SignalP"/>
    </source>
</evidence>
<protein>
    <submittedName>
        <fullName evidence="16">TonB-dependent receptor</fullName>
    </submittedName>
</protein>
<dbReference type="PROSITE" id="PS52016">
    <property type="entry name" value="TONB_DEPENDENT_REC_3"/>
    <property type="match status" value="1"/>
</dbReference>
<evidence type="ECO:0000256" key="3">
    <source>
        <dbReference type="ARBA" id="ARBA00022452"/>
    </source>
</evidence>
<keyword evidence="3 11" id="KW-1134">Transmembrane beta strand</keyword>
<evidence type="ECO:0000256" key="10">
    <source>
        <dbReference type="ARBA" id="ARBA00023237"/>
    </source>
</evidence>
<evidence type="ECO:0000313" key="17">
    <source>
        <dbReference type="Proteomes" id="UP000324392"/>
    </source>
</evidence>
<dbReference type="Proteomes" id="UP000324392">
    <property type="component" value="Chromosome"/>
</dbReference>
<dbReference type="InterPro" id="IPR036942">
    <property type="entry name" value="Beta-barrel_TonB_sf"/>
</dbReference>
<evidence type="ECO:0000259" key="14">
    <source>
        <dbReference type="Pfam" id="PF00593"/>
    </source>
</evidence>
<dbReference type="InterPro" id="IPR000531">
    <property type="entry name" value="Beta-barrel_TonB"/>
</dbReference>
<keyword evidence="5 11" id="KW-0812">Transmembrane</keyword>
<gene>
    <name evidence="16" type="ORF">SSYIS1_12090</name>
</gene>
<dbReference type="SUPFAM" id="SSF56935">
    <property type="entry name" value="Porins"/>
    <property type="match status" value="1"/>
</dbReference>
<dbReference type="Gene3D" id="2.40.170.20">
    <property type="entry name" value="TonB-dependent receptor, beta-barrel domain"/>
    <property type="match status" value="1"/>
</dbReference>
<keyword evidence="2 11" id="KW-0813">Transport</keyword>
<keyword evidence="16" id="KW-0675">Receptor</keyword>
<evidence type="ECO:0000256" key="8">
    <source>
        <dbReference type="ARBA" id="ARBA00023077"/>
    </source>
</evidence>
<dbReference type="Pfam" id="PF00593">
    <property type="entry name" value="TonB_dep_Rec_b-barrel"/>
    <property type="match status" value="1"/>
</dbReference>
<dbReference type="CDD" id="cd01347">
    <property type="entry name" value="ligand_gated_channel"/>
    <property type="match status" value="1"/>
</dbReference>
<dbReference type="RefSeq" id="WP_232051321.1">
    <property type="nucleotide sequence ID" value="NZ_AP019531.1"/>
</dbReference>
<dbReference type="Pfam" id="PF07715">
    <property type="entry name" value="Plug"/>
    <property type="match status" value="1"/>
</dbReference>
<evidence type="ECO:0000256" key="1">
    <source>
        <dbReference type="ARBA" id="ARBA00004571"/>
    </source>
</evidence>
<keyword evidence="13" id="KW-0732">Signal</keyword>
<dbReference type="PANTHER" id="PTHR32552:SF81">
    <property type="entry name" value="TONB-DEPENDENT OUTER MEMBRANE RECEPTOR"/>
    <property type="match status" value="1"/>
</dbReference>
<feature type="signal peptide" evidence="13">
    <location>
        <begin position="1"/>
        <end position="34"/>
    </location>
</feature>
<dbReference type="InterPro" id="IPR039426">
    <property type="entry name" value="TonB-dep_rcpt-like"/>
</dbReference>
<feature type="chain" id="PRO_5019746826" evidence="13">
    <location>
        <begin position="35"/>
        <end position="744"/>
    </location>
</feature>
<keyword evidence="6" id="KW-0408">Iron</keyword>
<evidence type="ECO:0000256" key="6">
    <source>
        <dbReference type="ARBA" id="ARBA00023004"/>
    </source>
</evidence>
<comment type="subcellular location">
    <subcellularLocation>
        <location evidence="1 11">Cell outer membrane</location>
        <topology evidence="1 11">Multi-pass membrane protein</topology>
    </subcellularLocation>
</comment>
<accession>A0A455VRW6</accession>
<keyword evidence="10 11" id="KW-0998">Cell outer membrane</keyword>
<evidence type="ECO:0000256" key="11">
    <source>
        <dbReference type="PROSITE-ProRule" id="PRU01360"/>
    </source>
</evidence>
<keyword evidence="7" id="KW-0406">Ion transport</keyword>
<feature type="domain" description="TonB-dependent receptor-like beta-barrel" evidence="14">
    <location>
        <begin position="255"/>
        <end position="685"/>
    </location>
</feature>
<evidence type="ECO:0000256" key="4">
    <source>
        <dbReference type="ARBA" id="ARBA00022496"/>
    </source>
</evidence>
<comment type="similarity">
    <text evidence="11 12">Belongs to the TonB-dependent receptor family.</text>
</comment>
<evidence type="ECO:0000256" key="9">
    <source>
        <dbReference type="ARBA" id="ARBA00023136"/>
    </source>
</evidence>
<evidence type="ECO:0000256" key="7">
    <source>
        <dbReference type="ARBA" id="ARBA00023065"/>
    </source>
</evidence>